<evidence type="ECO:0000313" key="2">
    <source>
        <dbReference type="Proteomes" id="UP000199628"/>
    </source>
</evidence>
<dbReference type="AlphaFoldDB" id="A0A1G6KVE5"/>
<name>A0A1G6KVE5_9RHOB</name>
<protein>
    <submittedName>
        <fullName evidence="1">Uncharacterized protein</fullName>
    </submittedName>
</protein>
<dbReference type="Proteomes" id="UP000199628">
    <property type="component" value="Unassembled WGS sequence"/>
</dbReference>
<sequence length="63" mass="7068">MALMIEIIDNELMGHVVNVQHIVAISDNKSGERILLLSTGRELVLHESEDMVSLLERIQGLED</sequence>
<accession>A0A1G6KVE5</accession>
<organism evidence="1 2">
    <name type="scientific">Ruegeria marina</name>
    <dbReference type="NCBI Taxonomy" id="639004"/>
    <lineage>
        <taxon>Bacteria</taxon>
        <taxon>Pseudomonadati</taxon>
        <taxon>Pseudomonadota</taxon>
        <taxon>Alphaproteobacteria</taxon>
        <taxon>Rhodobacterales</taxon>
        <taxon>Roseobacteraceae</taxon>
        <taxon>Ruegeria</taxon>
    </lineage>
</organism>
<proteinExistence type="predicted"/>
<reference evidence="2" key="1">
    <citation type="submission" date="2016-10" db="EMBL/GenBank/DDBJ databases">
        <authorList>
            <person name="Varghese N."/>
            <person name="Submissions S."/>
        </authorList>
    </citation>
    <scope>NUCLEOTIDE SEQUENCE [LARGE SCALE GENOMIC DNA]</scope>
    <source>
        <strain evidence="2">CGMCC 1.9108</strain>
    </source>
</reference>
<keyword evidence="2" id="KW-1185">Reference proteome</keyword>
<evidence type="ECO:0000313" key="1">
    <source>
        <dbReference type="EMBL" id="SDC34897.1"/>
    </source>
</evidence>
<gene>
    <name evidence="1" type="ORF">SAMN04488239_10263</name>
</gene>
<dbReference type="STRING" id="639004.SAMN04488239_10263"/>
<dbReference type="EMBL" id="FMZV01000002">
    <property type="protein sequence ID" value="SDC34897.1"/>
    <property type="molecule type" value="Genomic_DNA"/>
</dbReference>